<dbReference type="GeneID" id="30981379"/>
<dbReference type="Proteomes" id="UP000094285">
    <property type="component" value="Unassembled WGS sequence"/>
</dbReference>
<evidence type="ECO:0000313" key="1">
    <source>
        <dbReference type="EMBL" id="ODV82291.1"/>
    </source>
</evidence>
<name>A0A1E4SS09_9ASCO</name>
<gene>
    <name evidence="1" type="ORF">CANTADRAFT_24865</name>
</gene>
<proteinExistence type="predicted"/>
<sequence>MKPETGSQSLAGAHGLAPLGNANAILFRHQRFLGSYSVAVEAVTPLPCVMGRRSS</sequence>
<accession>A0A1E4SS09</accession>
<organism evidence="1 2">
    <name type="scientific">Suhomyces tanzawaensis NRRL Y-17324</name>
    <dbReference type="NCBI Taxonomy" id="984487"/>
    <lineage>
        <taxon>Eukaryota</taxon>
        <taxon>Fungi</taxon>
        <taxon>Dikarya</taxon>
        <taxon>Ascomycota</taxon>
        <taxon>Saccharomycotina</taxon>
        <taxon>Pichiomycetes</taxon>
        <taxon>Debaryomycetaceae</taxon>
        <taxon>Suhomyces</taxon>
    </lineage>
</organism>
<dbReference type="EMBL" id="KV453909">
    <property type="protein sequence ID" value="ODV82291.1"/>
    <property type="molecule type" value="Genomic_DNA"/>
</dbReference>
<reference evidence="2" key="1">
    <citation type="submission" date="2016-05" db="EMBL/GenBank/DDBJ databases">
        <title>Comparative genomics of biotechnologically important yeasts.</title>
        <authorList>
            <consortium name="DOE Joint Genome Institute"/>
            <person name="Riley R."/>
            <person name="Haridas S."/>
            <person name="Wolfe K.H."/>
            <person name="Lopes M.R."/>
            <person name="Hittinger C.T."/>
            <person name="Goker M."/>
            <person name="Salamov A."/>
            <person name="Wisecaver J."/>
            <person name="Long T.M."/>
            <person name="Aerts A.L."/>
            <person name="Barry K."/>
            <person name="Choi C."/>
            <person name="Clum A."/>
            <person name="Coughlan A.Y."/>
            <person name="Deshpande S."/>
            <person name="Douglass A.P."/>
            <person name="Hanson S.J."/>
            <person name="Klenk H.-P."/>
            <person name="Labutti K."/>
            <person name="Lapidus A."/>
            <person name="Lindquist E."/>
            <person name="Lipzen A."/>
            <person name="Meier-Kolthoff J.P."/>
            <person name="Ohm R.A."/>
            <person name="Otillar R.P."/>
            <person name="Pangilinan J."/>
            <person name="Peng Y."/>
            <person name="Rokas A."/>
            <person name="Rosa C.A."/>
            <person name="Scheuner C."/>
            <person name="Sibirny A.A."/>
            <person name="Slot J.C."/>
            <person name="Stielow J.B."/>
            <person name="Sun H."/>
            <person name="Kurtzman C.P."/>
            <person name="Blackwell M."/>
            <person name="Grigoriev I.V."/>
            <person name="Jeffries T.W."/>
        </authorList>
    </citation>
    <scope>NUCLEOTIDE SEQUENCE [LARGE SCALE GENOMIC DNA]</scope>
    <source>
        <strain evidence="2">NRRL Y-17324</strain>
    </source>
</reference>
<dbReference type="RefSeq" id="XP_020067413.1">
    <property type="nucleotide sequence ID" value="XM_020207242.1"/>
</dbReference>
<dbReference type="AlphaFoldDB" id="A0A1E4SS09"/>
<evidence type="ECO:0000313" key="2">
    <source>
        <dbReference type="Proteomes" id="UP000094285"/>
    </source>
</evidence>
<keyword evidence="2" id="KW-1185">Reference proteome</keyword>
<protein>
    <submittedName>
        <fullName evidence="1">Uncharacterized protein</fullName>
    </submittedName>
</protein>